<dbReference type="InterPro" id="IPR002397">
    <property type="entry name" value="Cyt_P450_B"/>
</dbReference>
<evidence type="ECO:0000256" key="1">
    <source>
        <dbReference type="ARBA" id="ARBA00010617"/>
    </source>
</evidence>
<dbReference type="GO" id="GO:0016705">
    <property type="term" value="F:oxidoreductase activity, acting on paired donors, with incorporation or reduction of molecular oxygen"/>
    <property type="evidence" value="ECO:0007669"/>
    <property type="project" value="InterPro"/>
</dbReference>
<protein>
    <submittedName>
        <fullName evidence="2">Putative cytochrome P450</fullName>
    </submittedName>
</protein>
<gene>
    <name evidence="2" type="ORF">NT2_04_00170</name>
</gene>
<proteinExistence type="inferred from homology"/>
<dbReference type="GO" id="GO:0020037">
    <property type="term" value="F:heme binding"/>
    <property type="evidence" value="ECO:0007669"/>
    <property type="project" value="InterPro"/>
</dbReference>
<name>U2Y631_9SPHN</name>
<dbReference type="GO" id="GO:0004497">
    <property type="term" value="F:monooxygenase activity"/>
    <property type="evidence" value="ECO:0007669"/>
    <property type="project" value="InterPro"/>
</dbReference>
<dbReference type="PANTHER" id="PTHR46696:SF1">
    <property type="entry name" value="CYTOCHROME P450 YJIB-RELATED"/>
    <property type="match status" value="1"/>
</dbReference>
<dbReference type="InterPro" id="IPR036396">
    <property type="entry name" value="Cyt_P450_sf"/>
</dbReference>
<comment type="similarity">
    <text evidence="1">Belongs to the cytochrome P450 family.</text>
</comment>
<dbReference type="Proteomes" id="UP000016568">
    <property type="component" value="Unassembled WGS sequence"/>
</dbReference>
<dbReference type="PANTHER" id="PTHR46696">
    <property type="entry name" value="P450, PUTATIVE (EUROFUNG)-RELATED"/>
    <property type="match status" value="1"/>
</dbReference>
<keyword evidence="3" id="KW-1185">Reference proteome</keyword>
<comment type="caution">
    <text evidence="2">The sequence shown here is derived from an EMBL/GenBank/DDBJ whole genome shotgun (WGS) entry which is preliminary data.</text>
</comment>
<dbReference type="PROSITE" id="PS00086">
    <property type="entry name" value="CYTOCHROME_P450"/>
    <property type="match status" value="1"/>
</dbReference>
<reference evidence="2 3" key="1">
    <citation type="submission" date="2013-09" db="EMBL/GenBank/DDBJ databases">
        <title>Whole genome shotgun sequence of Novosphingobium tardaugens NBRC 16725.</title>
        <authorList>
            <person name="Isaki S."/>
            <person name="Hosoyama A."/>
            <person name="Tsuchikane K."/>
            <person name="Katsumata H."/>
            <person name="Ando Y."/>
            <person name="Yamazaki S."/>
            <person name="Fujita N."/>
        </authorList>
    </citation>
    <scope>NUCLEOTIDE SEQUENCE [LARGE SCALE GENOMIC DNA]</scope>
    <source>
        <strain evidence="2 3">NBRC 16725</strain>
    </source>
</reference>
<evidence type="ECO:0000313" key="2">
    <source>
        <dbReference type="EMBL" id="GAD48606.1"/>
    </source>
</evidence>
<dbReference type="GO" id="GO:0005506">
    <property type="term" value="F:iron ion binding"/>
    <property type="evidence" value="ECO:0007669"/>
    <property type="project" value="InterPro"/>
</dbReference>
<evidence type="ECO:0000313" key="3">
    <source>
        <dbReference type="Proteomes" id="UP000016568"/>
    </source>
</evidence>
<dbReference type="Gene3D" id="1.10.630.10">
    <property type="entry name" value="Cytochrome P450"/>
    <property type="match status" value="1"/>
</dbReference>
<accession>U2Y631</accession>
<dbReference type="AlphaFoldDB" id="U2Y631"/>
<sequence length="371" mass="40704">MRKSAHVAGRGGVASVREAVTDFTAARAILRNPEASQAGFLADLARRFSRMKQPILFLSGEEHRRQRKATARFFAPRVVTGRYRDLITTETARLIAQFRRDGAADLDALSLDLAVTVAAEIVGLTESDGLAMAQRLEAITGGQGTSKWAIMKVLQLFRRQWQVRHFLKNDVQPAIRARRANPRDDVISHLISEGYNDQEVLTECITYGAAGMITTREFITMAGWHMMENEALKAHFMTVDDNGKIALLEEILRVEPVVGTLYRRLPGSDWIHGIDVRAANTDETVTGACPFAVDADRTISAKYGGAVMAFGDGEHRCPGAQVAMHETAIFLEALFAVPGLRLVRAPTVGWNPLITGYELRGAALICDSDAA</sequence>
<dbReference type="CDD" id="cd00302">
    <property type="entry name" value="cytochrome_P450"/>
    <property type="match status" value="1"/>
</dbReference>
<dbReference type="PRINTS" id="PR00359">
    <property type="entry name" value="BP450"/>
</dbReference>
<dbReference type="InterPro" id="IPR017972">
    <property type="entry name" value="Cyt_P450_CS"/>
</dbReference>
<dbReference type="eggNOG" id="COG2124">
    <property type="taxonomic scope" value="Bacteria"/>
</dbReference>
<dbReference type="SUPFAM" id="SSF48264">
    <property type="entry name" value="Cytochrome P450"/>
    <property type="match status" value="1"/>
</dbReference>
<organism evidence="2 3">
    <name type="scientific">Caenibius tardaugens NBRC 16725</name>
    <dbReference type="NCBI Taxonomy" id="1219035"/>
    <lineage>
        <taxon>Bacteria</taxon>
        <taxon>Pseudomonadati</taxon>
        <taxon>Pseudomonadota</taxon>
        <taxon>Alphaproteobacteria</taxon>
        <taxon>Sphingomonadales</taxon>
        <taxon>Erythrobacteraceae</taxon>
        <taxon>Caenibius</taxon>
    </lineage>
</organism>
<dbReference type="EMBL" id="BASZ01000004">
    <property type="protein sequence ID" value="GAD48606.1"/>
    <property type="molecule type" value="Genomic_DNA"/>
</dbReference>